<reference evidence="5 6" key="1">
    <citation type="journal article" date="2019" name="bioRxiv">
        <title>Bacteria contribute to plant secondary compound degradation in a generalist herbivore system.</title>
        <authorList>
            <person name="Francoeur C.B."/>
            <person name="Khadempour L."/>
            <person name="Moreira-Soto R.D."/>
            <person name="Gotting K."/>
            <person name="Book A.J."/>
            <person name="Pinto-Tomas A.A."/>
            <person name="Keefover-Ring K."/>
            <person name="Currie C.R."/>
        </authorList>
    </citation>
    <scope>NUCLEOTIDE SEQUENCE [LARGE SCALE GENOMIC DNA]</scope>
    <source>
        <strain evidence="5">Acro-835</strain>
    </source>
</reference>
<evidence type="ECO:0000313" key="6">
    <source>
        <dbReference type="Proteomes" id="UP001515683"/>
    </source>
</evidence>
<feature type="domain" description="HTH lacI-type" evidence="4">
    <location>
        <begin position="10"/>
        <end position="50"/>
    </location>
</feature>
<dbReference type="CDD" id="cd06307">
    <property type="entry name" value="PBP1_sugar_binding"/>
    <property type="match status" value="1"/>
</dbReference>
<dbReference type="Pfam" id="PF00356">
    <property type="entry name" value="LacI"/>
    <property type="match status" value="1"/>
</dbReference>
<dbReference type="Gene3D" id="3.40.50.2300">
    <property type="match status" value="2"/>
</dbReference>
<dbReference type="RefSeq" id="WP_167014643.1">
    <property type="nucleotide sequence ID" value="NZ_VWXF01000004.1"/>
</dbReference>
<dbReference type="PANTHER" id="PTHR46847">
    <property type="entry name" value="D-ALLOSE-BINDING PERIPLASMIC PROTEIN-RELATED"/>
    <property type="match status" value="1"/>
</dbReference>
<sequence>MTKPSIHKKITIHEIARISGLSTATIDRVLNQRPGVRESTRLRVEAAIAQSQQAQQQELATQRIAFIIEAGSSFAQTVREAMEQLQTYYPRISFSFDSVPGYQFDPASFCPLIAARSAEADAIILVSRDHVQVNSEVRKAISNGVPVIALVTDLPSASAYVGVDEVSAGANAALFIGRMARSEAKKLLFVASATYRCQEEREMGFRRVIRSDFPGLEIEETFISNDESDKTYALMTKFLAKNPGTVGIYNSAGGNRGIARAIKEAQLAQDIVFVGHDLTEHTQKLLEQGDMDVVFSYDMKRVVKQAIDIASQPLEKISSSRIILPLITYTRYSWFGDINPL</sequence>
<keyword evidence="6" id="KW-1185">Reference proteome</keyword>
<dbReference type="SUPFAM" id="SSF53822">
    <property type="entry name" value="Periplasmic binding protein-like I"/>
    <property type="match status" value="1"/>
</dbReference>
<dbReference type="InterPro" id="IPR000843">
    <property type="entry name" value="HTH_LacI"/>
</dbReference>
<comment type="caution">
    <text evidence="5">The sequence shown here is derived from an EMBL/GenBank/DDBJ whole genome shotgun (WGS) entry which is preliminary data.</text>
</comment>
<dbReference type="InterPro" id="IPR010982">
    <property type="entry name" value="Lambda_DNA-bd_dom_sf"/>
</dbReference>
<accession>A0ABX0R9Y2</accession>
<dbReference type="Pfam" id="PF13407">
    <property type="entry name" value="Peripla_BP_4"/>
    <property type="match status" value="1"/>
</dbReference>
<dbReference type="Proteomes" id="UP001515683">
    <property type="component" value="Unassembled WGS sequence"/>
</dbReference>
<dbReference type="EMBL" id="VWXF01000004">
    <property type="protein sequence ID" value="NIF22175.1"/>
    <property type="molecule type" value="Genomic_DNA"/>
</dbReference>
<keyword evidence="3" id="KW-0732">Signal</keyword>
<proteinExistence type="inferred from homology"/>
<comment type="similarity">
    <text evidence="2">Belongs to the bacterial solute-binding protein 2 family.</text>
</comment>
<dbReference type="CDD" id="cd01392">
    <property type="entry name" value="HTH_LacI"/>
    <property type="match status" value="1"/>
</dbReference>
<evidence type="ECO:0000313" key="5">
    <source>
        <dbReference type="EMBL" id="NIF22175.1"/>
    </source>
</evidence>
<protein>
    <submittedName>
        <fullName evidence="5">Substrate-binding domain-containing protein</fullName>
    </submittedName>
</protein>
<dbReference type="InterPro" id="IPR028082">
    <property type="entry name" value="Peripla_BP_I"/>
</dbReference>
<dbReference type="InterPro" id="IPR025997">
    <property type="entry name" value="SBP_2_dom"/>
</dbReference>
<name>A0ABX0R9Y2_9GAMM</name>
<comment type="subcellular location">
    <subcellularLocation>
        <location evidence="1">Cell envelope</location>
    </subcellularLocation>
</comment>
<gene>
    <name evidence="5" type="ORF">F3J40_11255</name>
</gene>
<evidence type="ECO:0000256" key="2">
    <source>
        <dbReference type="ARBA" id="ARBA00007639"/>
    </source>
</evidence>
<evidence type="ECO:0000256" key="3">
    <source>
        <dbReference type="ARBA" id="ARBA00022729"/>
    </source>
</evidence>
<dbReference type="SUPFAM" id="SSF47413">
    <property type="entry name" value="lambda repressor-like DNA-binding domains"/>
    <property type="match status" value="1"/>
</dbReference>
<dbReference type="Gene3D" id="1.10.260.40">
    <property type="entry name" value="lambda repressor-like DNA-binding domains"/>
    <property type="match status" value="1"/>
</dbReference>
<evidence type="ECO:0000256" key="1">
    <source>
        <dbReference type="ARBA" id="ARBA00004196"/>
    </source>
</evidence>
<dbReference type="SMART" id="SM00354">
    <property type="entry name" value="HTH_LACI"/>
    <property type="match status" value="1"/>
</dbReference>
<evidence type="ECO:0000259" key="4">
    <source>
        <dbReference type="PROSITE" id="PS50932"/>
    </source>
</evidence>
<dbReference type="PROSITE" id="PS50932">
    <property type="entry name" value="HTH_LACI_2"/>
    <property type="match status" value="1"/>
</dbReference>
<dbReference type="PANTHER" id="PTHR46847:SF1">
    <property type="entry name" value="D-ALLOSE-BINDING PERIPLASMIC PROTEIN-RELATED"/>
    <property type="match status" value="1"/>
</dbReference>
<organism evidence="5 6">
    <name type="scientific">Candidatus Pantoea multigeneris</name>
    <dbReference type="NCBI Taxonomy" id="2608357"/>
    <lineage>
        <taxon>Bacteria</taxon>
        <taxon>Pseudomonadati</taxon>
        <taxon>Pseudomonadota</taxon>
        <taxon>Gammaproteobacteria</taxon>
        <taxon>Enterobacterales</taxon>
        <taxon>Erwiniaceae</taxon>
        <taxon>Pantoea</taxon>
    </lineage>
</organism>